<gene>
    <name evidence="1" type="ORF">BLS_008579</name>
</gene>
<proteinExistence type="predicted"/>
<sequence length="338" mass="37500">MCPVCLNMSEKIDKTYIHVPKQANTPATVPLSVNRGSIWAGSTPEEDFVPVLDQTTVSQNQCLFIPRHGEAEVAEWEAKNSSRNGMLQILIRVTELNSIPLTYAEAQELGREWALPSEWLEKPTGGRYLDRAWCTIRFINGFSHLQLLLRDVQESVNTCFVLSAGLHHNGCVRGFWLTQDPCVTKIDGGLHSAVGDTIAQVLQQVKDAAELAAHPLLLPVLFIEARLQAAEQISEDTSSGPKQFQTSSQDIETRSLNLPSIEKGVDDAQLQVSIMSKEINSIKIMLGAMETGIDLLRRNEFYRTHEPEGRSALETRLQCIQGRVIALETKLKPSADSV</sequence>
<dbReference type="AlphaFoldDB" id="A0A8H3YNN1"/>
<evidence type="ECO:0000313" key="1">
    <source>
        <dbReference type="EMBL" id="KAE9964166.1"/>
    </source>
</evidence>
<reference evidence="1 2" key="1">
    <citation type="submission" date="2019-11" db="EMBL/GenBank/DDBJ databases">
        <title>Venturia inaequalis Genome Resource.</title>
        <authorList>
            <person name="Lichtner F.J."/>
        </authorList>
    </citation>
    <scope>NUCLEOTIDE SEQUENCE [LARGE SCALE GENOMIC DNA]</scope>
    <source>
        <strain evidence="1">Bline_iso_100314</strain>
    </source>
</reference>
<accession>A0A8H3YNN1</accession>
<protein>
    <submittedName>
        <fullName evidence="1">Uncharacterized protein</fullName>
    </submittedName>
</protein>
<comment type="caution">
    <text evidence="1">The sequence shown here is derived from an EMBL/GenBank/DDBJ whole genome shotgun (WGS) entry which is preliminary data.</text>
</comment>
<organism evidence="1 2">
    <name type="scientific">Venturia inaequalis</name>
    <name type="common">Apple scab fungus</name>
    <dbReference type="NCBI Taxonomy" id="5025"/>
    <lineage>
        <taxon>Eukaryota</taxon>
        <taxon>Fungi</taxon>
        <taxon>Dikarya</taxon>
        <taxon>Ascomycota</taxon>
        <taxon>Pezizomycotina</taxon>
        <taxon>Dothideomycetes</taxon>
        <taxon>Pleosporomycetidae</taxon>
        <taxon>Venturiales</taxon>
        <taxon>Venturiaceae</taxon>
        <taxon>Venturia</taxon>
    </lineage>
</organism>
<dbReference type="EMBL" id="WNWQ01000734">
    <property type="protein sequence ID" value="KAE9964166.1"/>
    <property type="molecule type" value="Genomic_DNA"/>
</dbReference>
<name>A0A8H3YNN1_VENIN</name>
<dbReference type="Proteomes" id="UP000433883">
    <property type="component" value="Unassembled WGS sequence"/>
</dbReference>
<evidence type="ECO:0000313" key="2">
    <source>
        <dbReference type="Proteomes" id="UP000433883"/>
    </source>
</evidence>